<keyword evidence="8" id="KW-1185">Reference proteome</keyword>
<dbReference type="Pfam" id="PF07291">
    <property type="entry name" value="MauE"/>
    <property type="match status" value="1"/>
</dbReference>
<dbReference type="RefSeq" id="WP_035932075.1">
    <property type="nucleotide sequence ID" value="NZ_AVPL01000002.1"/>
</dbReference>
<evidence type="ECO:0000256" key="1">
    <source>
        <dbReference type="ARBA" id="ARBA00004141"/>
    </source>
</evidence>
<dbReference type="InterPro" id="IPR009908">
    <property type="entry name" value="Methylamine_util_MauE"/>
</dbReference>
<gene>
    <name evidence="7" type="ORF">N801_11125</name>
</gene>
<evidence type="ECO:0000259" key="6">
    <source>
        <dbReference type="Pfam" id="PF07291"/>
    </source>
</evidence>
<name>A0A0A0K318_9MICO</name>
<sequence length="157" mass="16508">MSTRVADGLGLLARLVLGGVFLVAGALKVTTPEAMAKATQAYQLLPHDVAAWVGYALPMVEIILGLLLVLGLFTRVAAVLTSLLVVAFIVGIAQAWARGLTIDCGCFGGGGTVSAAETNYLQRIIEDLGLLACGVWLSWRPDAHLSLDRAMFRPATT</sequence>
<evidence type="ECO:0000256" key="2">
    <source>
        <dbReference type="ARBA" id="ARBA00022692"/>
    </source>
</evidence>
<evidence type="ECO:0000256" key="4">
    <source>
        <dbReference type="ARBA" id="ARBA00023136"/>
    </source>
</evidence>
<keyword evidence="2 5" id="KW-0812">Transmembrane</keyword>
<feature type="transmembrane region" description="Helical" evidence="5">
    <location>
        <begin position="77"/>
        <end position="97"/>
    </location>
</feature>
<reference evidence="7 8" key="1">
    <citation type="submission" date="2013-08" db="EMBL/GenBank/DDBJ databases">
        <title>The genome sequence of Knoellia aerolata.</title>
        <authorList>
            <person name="Zhu W."/>
            <person name="Wang G."/>
        </authorList>
    </citation>
    <scope>NUCLEOTIDE SEQUENCE [LARGE SCALE GENOMIC DNA]</scope>
    <source>
        <strain evidence="7 8">DSM 18566</strain>
    </source>
</reference>
<proteinExistence type="predicted"/>
<evidence type="ECO:0000313" key="8">
    <source>
        <dbReference type="Proteomes" id="UP000030013"/>
    </source>
</evidence>
<dbReference type="GO" id="GO:0030416">
    <property type="term" value="P:methylamine metabolic process"/>
    <property type="evidence" value="ECO:0007669"/>
    <property type="project" value="InterPro"/>
</dbReference>
<evidence type="ECO:0000256" key="5">
    <source>
        <dbReference type="SAM" id="Phobius"/>
    </source>
</evidence>
<comment type="subcellular location">
    <subcellularLocation>
        <location evidence="1">Membrane</location>
        <topology evidence="1">Multi-pass membrane protein</topology>
    </subcellularLocation>
</comment>
<dbReference type="EMBL" id="AVPL01000002">
    <property type="protein sequence ID" value="KGN42712.1"/>
    <property type="molecule type" value="Genomic_DNA"/>
</dbReference>
<evidence type="ECO:0000313" key="7">
    <source>
        <dbReference type="EMBL" id="KGN42712.1"/>
    </source>
</evidence>
<dbReference type="GO" id="GO:0016020">
    <property type="term" value="C:membrane"/>
    <property type="evidence" value="ECO:0007669"/>
    <property type="project" value="UniProtKB-SubCell"/>
</dbReference>
<dbReference type="AlphaFoldDB" id="A0A0A0K318"/>
<evidence type="ECO:0000256" key="3">
    <source>
        <dbReference type="ARBA" id="ARBA00022989"/>
    </source>
</evidence>
<comment type="caution">
    <text evidence="7">The sequence shown here is derived from an EMBL/GenBank/DDBJ whole genome shotgun (WGS) entry which is preliminary data.</text>
</comment>
<feature type="transmembrane region" description="Helical" evidence="5">
    <location>
        <begin position="49"/>
        <end position="70"/>
    </location>
</feature>
<dbReference type="Proteomes" id="UP000030013">
    <property type="component" value="Unassembled WGS sequence"/>
</dbReference>
<feature type="transmembrane region" description="Helical" evidence="5">
    <location>
        <begin position="12"/>
        <end position="29"/>
    </location>
</feature>
<dbReference type="OrthoDB" id="5422529at2"/>
<feature type="domain" description="Methylamine utilisation protein MauE" evidence="6">
    <location>
        <begin position="9"/>
        <end position="139"/>
    </location>
</feature>
<dbReference type="eggNOG" id="COG2259">
    <property type="taxonomic scope" value="Bacteria"/>
</dbReference>
<organism evidence="7 8">
    <name type="scientific">Knoellia aerolata DSM 18566</name>
    <dbReference type="NCBI Taxonomy" id="1385519"/>
    <lineage>
        <taxon>Bacteria</taxon>
        <taxon>Bacillati</taxon>
        <taxon>Actinomycetota</taxon>
        <taxon>Actinomycetes</taxon>
        <taxon>Micrococcales</taxon>
        <taxon>Intrasporangiaceae</taxon>
        <taxon>Knoellia</taxon>
    </lineage>
</organism>
<keyword evidence="3 5" id="KW-1133">Transmembrane helix</keyword>
<dbReference type="STRING" id="1385519.N801_11125"/>
<keyword evidence="4 5" id="KW-0472">Membrane</keyword>
<protein>
    <submittedName>
        <fullName evidence="7">DoxX family protein</fullName>
    </submittedName>
</protein>
<accession>A0A0A0K318</accession>